<protein>
    <submittedName>
        <fullName evidence="1">Uncharacterized protein</fullName>
    </submittedName>
</protein>
<comment type="caution">
    <text evidence="1">The sequence shown here is derived from an EMBL/GenBank/DDBJ whole genome shotgun (WGS) entry which is preliminary data.</text>
</comment>
<accession>A0ACC2PAI2</accession>
<dbReference type="EMBL" id="CM056742">
    <property type="protein sequence ID" value="KAJ8680447.1"/>
    <property type="molecule type" value="Genomic_DNA"/>
</dbReference>
<name>A0ACC2PAI2_9HYME</name>
<evidence type="ECO:0000313" key="2">
    <source>
        <dbReference type="Proteomes" id="UP001239111"/>
    </source>
</evidence>
<reference evidence="1" key="1">
    <citation type="submission" date="2023-04" db="EMBL/GenBank/DDBJ databases">
        <title>A chromosome-level genome assembly of the parasitoid wasp Eretmocerus hayati.</title>
        <authorList>
            <person name="Zhong Y."/>
            <person name="Liu S."/>
            <person name="Liu Y."/>
        </authorList>
    </citation>
    <scope>NUCLEOTIDE SEQUENCE</scope>
    <source>
        <strain evidence="1">ZJU_SS_LIU_2023</strain>
    </source>
</reference>
<proteinExistence type="predicted"/>
<sequence length="735" mass="81172">MKVPISQFYNLTMEENSSGSSSAAGGGGGAMNAAAISSSQNHNGGSQPFAGINVSVANNKHQSSGSENEQGQIPHQGPNSKEQSAQYTMPGVLHFLQHEWARFELERSQWELDRAEFQARIAFLQGERKGQENLKTDLVRRIKMLEYALKQERAKYHKLKYGQDLVIQGDGKPAYEEGTCPGTEGGAGDGEAPFTSVSNISWRQGRQLLRQYLQEIGYTDTIIDVRSNRVRSLLGLNNNAETETDSNTPALNGVELSNKKSTREPFKTSPRKGKKPQSITEAMMYDTQQAVLANFEFLAHSDIDMEEEENDGEEEMYDSNTDEKQNKTSILLGEDVDAEAEEVLNELNLLSENEEGIINVDVDGNDWRMQTDPRRPCEEGGSSLGLGELAQLTVNNDAEAPYDMATNNEESFRKSWNAKYTLRSHFDGVRALVFHPTDPVLITASDDHTLKLWNLHKTVPAKKSASLDVEPSYTFRAHTGPVLCLAMDNTGNHCFSGGLDSKIHCWTLPSANIDPYDAYDPSLLNLTLTGHTDAVWGLSMCHPRSQLLSVSADGTVKLWSPSSKVPLLNTYTSEQDKNPTSVDFIRDEPHKLVVAYEEACVIFDAETGSVVSRLVSDETQGVNRLVAHPILPLVVAANEDRHIRFYDHRSASLAHAMVAHLDAVTSLAVDPNGLYLLSGSHDCSIRLWNMDNKTCVQEITAHRKKFDESILDVAFHPSRPFIASAGADALAKVFV</sequence>
<keyword evidence="2" id="KW-1185">Reference proteome</keyword>
<evidence type="ECO:0000313" key="1">
    <source>
        <dbReference type="EMBL" id="KAJ8680447.1"/>
    </source>
</evidence>
<organism evidence="1 2">
    <name type="scientific">Eretmocerus hayati</name>
    <dbReference type="NCBI Taxonomy" id="131215"/>
    <lineage>
        <taxon>Eukaryota</taxon>
        <taxon>Metazoa</taxon>
        <taxon>Ecdysozoa</taxon>
        <taxon>Arthropoda</taxon>
        <taxon>Hexapoda</taxon>
        <taxon>Insecta</taxon>
        <taxon>Pterygota</taxon>
        <taxon>Neoptera</taxon>
        <taxon>Endopterygota</taxon>
        <taxon>Hymenoptera</taxon>
        <taxon>Apocrita</taxon>
        <taxon>Proctotrupomorpha</taxon>
        <taxon>Chalcidoidea</taxon>
        <taxon>Aphelinidae</taxon>
        <taxon>Aphelininae</taxon>
        <taxon>Eretmocerus</taxon>
    </lineage>
</organism>
<gene>
    <name evidence="1" type="ORF">QAD02_016234</name>
</gene>
<dbReference type="Proteomes" id="UP001239111">
    <property type="component" value="Chromosome 2"/>
</dbReference>